<evidence type="ECO:0000313" key="2">
    <source>
        <dbReference type="EMBL" id="KAL0480480.1"/>
    </source>
</evidence>
<protein>
    <submittedName>
        <fullName evidence="2">Flavin reductase (NADPH)</fullName>
    </submittedName>
</protein>
<dbReference type="SUPFAM" id="SSF51735">
    <property type="entry name" value="NAD(P)-binding Rossmann-fold domains"/>
    <property type="match status" value="1"/>
</dbReference>
<dbReference type="InterPro" id="IPR016040">
    <property type="entry name" value="NAD(P)-bd_dom"/>
</dbReference>
<evidence type="ECO:0000259" key="1">
    <source>
        <dbReference type="Pfam" id="PF13460"/>
    </source>
</evidence>
<feature type="domain" description="NAD(P)-binding" evidence="1">
    <location>
        <begin position="7"/>
        <end position="206"/>
    </location>
</feature>
<dbReference type="InterPro" id="IPR036291">
    <property type="entry name" value="NAD(P)-bd_dom_sf"/>
</dbReference>
<dbReference type="Proteomes" id="UP001431209">
    <property type="component" value="Unassembled WGS sequence"/>
</dbReference>
<reference evidence="2 3" key="1">
    <citation type="submission" date="2024-03" db="EMBL/GenBank/DDBJ databases">
        <title>The Acrasis kona genome and developmental transcriptomes reveal deep origins of eukaryotic multicellular pathways.</title>
        <authorList>
            <person name="Sheikh S."/>
            <person name="Fu C.-J."/>
            <person name="Brown M.W."/>
            <person name="Baldauf S.L."/>
        </authorList>
    </citation>
    <scope>NUCLEOTIDE SEQUENCE [LARGE SCALE GENOMIC DNA]</scope>
    <source>
        <strain evidence="2 3">ATCC MYA-3509</strain>
    </source>
</reference>
<dbReference type="GO" id="GO:0042602">
    <property type="term" value="F:riboflavin reductase (NADPH) activity"/>
    <property type="evidence" value="ECO:0007669"/>
    <property type="project" value="TreeGrafter"/>
</dbReference>
<dbReference type="Gene3D" id="3.40.50.720">
    <property type="entry name" value="NAD(P)-binding Rossmann-like Domain"/>
    <property type="match status" value="1"/>
</dbReference>
<proteinExistence type="predicted"/>
<gene>
    <name evidence="2" type="ORF">AKO1_011020</name>
</gene>
<dbReference type="PANTHER" id="PTHR43355:SF2">
    <property type="entry name" value="FLAVIN REDUCTASE (NADPH)"/>
    <property type="match status" value="1"/>
</dbReference>
<dbReference type="PANTHER" id="PTHR43355">
    <property type="entry name" value="FLAVIN REDUCTASE (NADPH)"/>
    <property type="match status" value="1"/>
</dbReference>
<dbReference type="AlphaFoldDB" id="A0AAW2YUL2"/>
<dbReference type="Pfam" id="PF13460">
    <property type="entry name" value="NAD_binding_10"/>
    <property type="match status" value="1"/>
</dbReference>
<dbReference type="EMBL" id="JAOPGA020000657">
    <property type="protein sequence ID" value="KAL0480480.1"/>
    <property type="molecule type" value="Genomic_DNA"/>
</dbReference>
<accession>A0AAW2YUL2</accession>
<dbReference type="InterPro" id="IPR051606">
    <property type="entry name" value="Polyketide_Oxido-like"/>
</dbReference>
<name>A0AAW2YUL2_9EUKA</name>
<evidence type="ECO:0000313" key="3">
    <source>
        <dbReference type="Proteomes" id="UP001431209"/>
    </source>
</evidence>
<comment type="caution">
    <text evidence="2">The sequence shown here is derived from an EMBL/GenBank/DDBJ whole genome shotgun (WGS) entry which is preliminary data.</text>
</comment>
<keyword evidence="3" id="KW-1185">Reference proteome</keyword>
<dbReference type="GO" id="GO:0004074">
    <property type="term" value="F:biliverdin reductase [NAD(P)H] activity"/>
    <property type="evidence" value="ECO:0007669"/>
    <property type="project" value="TreeGrafter"/>
</dbReference>
<sequence>MRVAVFGCTGKTGKYVVDYLISNGISISVLVRDKKKLGPVVDNPLMVQITEGSPRDFESVKRTIEGSDVVVSCLGTIGYGNESEGLMLASCRNFVEAMKQCGVKKLVIMGGIMVAAPKDGYTLASLVRPVLYFMPAFQDAVELMKFAQSDEVKSSIDWIIVRAPRLIDNDLNVENYAHYKDCLMTAFTRTCTFQSAAHFIVEVAKQASAKPNEGDTHYWIEYLHESPTIIST</sequence>
<organism evidence="2 3">
    <name type="scientific">Acrasis kona</name>
    <dbReference type="NCBI Taxonomy" id="1008807"/>
    <lineage>
        <taxon>Eukaryota</taxon>
        <taxon>Discoba</taxon>
        <taxon>Heterolobosea</taxon>
        <taxon>Tetramitia</taxon>
        <taxon>Eutetramitia</taxon>
        <taxon>Acrasidae</taxon>
        <taxon>Acrasis</taxon>
    </lineage>
</organism>